<evidence type="ECO:0000313" key="5">
    <source>
        <dbReference type="Proteomes" id="UP000078459"/>
    </source>
</evidence>
<dbReference type="RefSeq" id="WP_068822969.1">
    <property type="nucleotide sequence ID" value="NZ_LWHJ01000029.1"/>
</dbReference>
<dbReference type="AlphaFoldDB" id="A0A179DCP2"/>
<dbReference type="CDD" id="cd03809">
    <property type="entry name" value="GT4_MtfB-like"/>
    <property type="match status" value="1"/>
</dbReference>
<dbReference type="STRING" id="1826909.A5893_12280"/>
<dbReference type="EMBL" id="LWHJ01000029">
    <property type="protein sequence ID" value="OAQ38816.1"/>
    <property type="molecule type" value="Genomic_DNA"/>
</dbReference>
<protein>
    <recommendedName>
        <fullName evidence="6">Glycosyltransferase</fullName>
    </recommendedName>
</protein>
<feature type="domain" description="Glycosyl transferase family 1" evidence="2">
    <location>
        <begin position="183"/>
        <end position="345"/>
    </location>
</feature>
<organism evidence="4 5">
    <name type="scientific">Pedobacter psychrophilus</name>
    <dbReference type="NCBI Taxonomy" id="1826909"/>
    <lineage>
        <taxon>Bacteria</taxon>
        <taxon>Pseudomonadati</taxon>
        <taxon>Bacteroidota</taxon>
        <taxon>Sphingobacteriia</taxon>
        <taxon>Sphingobacteriales</taxon>
        <taxon>Sphingobacteriaceae</taxon>
        <taxon>Pedobacter</taxon>
    </lineage>
</organism>
<dbReference type="Pfam" id="PF13439">
    <property type="entry name" value="Glyco_transf_4"/>
    <property type="match status" value="1"/>
</dbReference>
<evidence type="ECO:0000259" key="3">
    <source>
        <dbReference type="Pfam" id="PF13439"/>
    </source>
</evidence>
<reference evidence="4 5" key="2">
    <citation type="submission" date="2016-06" db="EMBL/GenBank/DDBJ databases">
        <title>Pedobacter psychrophilus sp. nov., isolated from Antarctic fragmentary rock.</title>
        <authorList>
            <person name="Svec P."/>
        </authorList>
    </citation>
    <scope>NUCLEOTIDE SEQUENCE [LARGE SCALE GENOMIC DNA]</scope>
    <source>
        <strain evidence="4 5">CCM 8644</strain>
    </source>
</reference>
<comment type="caution">
    <text evidence="4">The sequence shown here is derived from an EMBL/GenBank/DDBJ whole genome shotgun (WGS) entry which is preliminary data.</text>
</comment>
<proteinExistence type="predicted"/>
<dbReference type="OrthoDB" id="9801609at2"/>
<dbReference type="SUPFAM" id="SSF53756">
    <property type="entry name" value="UDP-Glycosyltransferase/glycogen phosphorylase"/>
    <property type="match status" value="1"/>
</dbReference>
<dbReference type="GO" id="GO:0016757">
    <property type="term" value="F:glycosyltransferase activity"/>
    <property type="evidence" value="ECO:0007669"/>
    <property type="project" value="InterPro"/>
</dbReference>
<dbReference type="Proteomes" id="UP000078459">
    <property type="component" value="Unassembled WGS sequence"/>
</dbReference>
<feature type="domain" description="Glycosyltransferase subfamily 4-like N-terminal" evidence="3">
    <location>
        <begin position="41"/>
        <end position="173"/>
    </location>
</feature>
<name>A0A179DCP2_9SPHI</name>
<accession>A0A179DCP2</accession>
<evidence type="ECO:0008006" key="6">
    <source>
        <dbReference type="Google" id="ProtNLM"/>
    </source>
</evidence>
<dbReference type="Pfam" id="PF00534">
    <property type="entry name" value="Glycos_transf_1"/>
    <property type="match status" value="1"/>
</dbReference>
<dbReference type="InterPro" id="IPR028098">
    <property type="entry name" value="Glyco_trans_4-like_N"/>
</dbReference>
<reference evidence="4 5" key="1">
    <citation type="submission" date="2016-04" db="EMBL/GenBank/DDBJ databases">
        <authorList>
            <person name="Evans L.H."/>
            <person name="Alamgir A."/>
            <person name="Owens N."/>
            <person name="Weber N.D."/>
            <person name="Virtaneva K."/>
            <person name="Barbian K."/>
            <person name="Babar A."/>
            <person name="Rosenke K."/>
        </authorList>
    </citation>
    <scope>NUCLEOTIDE SEQUENCE [LARGE SCALE GENOMIC DNA]</scope>
    <source>
        <strain evidence="4 5">CCM 8644</strain>
    </source>
</reference>
<dbReference type="PANTHER" id="PTHR46401">
    <property type="entry name" value="GLYCOSYLTRANSFERASE WBBK-RELATED"/>
    <property type="match status" value="1"/>
</dbReference>
<evidence type="ECO:0000256" key="1">
    <source>
        <dbReference type="ARBA" id="ARBA00022679"/>
    </source>
</evidence>
<sequence length="376" mass="43296">MRIAVNTRLLQKNKLEGIGRFSYENLKRIVLNHPEIDFIFCFDRDYDADFIFATNVKPIIISPKARHPFLYYIWFQLLLPAILKKEKIDLFLSPDGFLPLNTNIKTVAVIHDIAFEHFPNGVNWLTQKYYKYFFPKFVQQASKIATVSNFTKNDLIKTYGIDHQKIDVIYNGVSSVFKPISEKEKIEIIEQEANGNPYFICLGSIHPRKNIITLLKAFEKFKTENPQYPHQLIFVGRMAWKNSEIEDYLKSMSFKKDILFKGFLDDSKLSKILASATASIYTSLFEGFGLPVIESFACGTPIITSKGTSMEEISKGAAFLFEPLSVDELTEKMIFTIENKEIKNEKIVKGLAVAEEYNWDKTADLLWETILKAKVC</sequence>
<dbReference type="PANTHER" id="PTHR46401:SF2">
    <property type="entry name" value="GLYCOSYLTRANSFERASE WBBK-RELATED"/>
    <property type="match status" value="1"/>
</dbReference>
<keyword evidence="5" id="KW-1185">Reference proteome</keyword>
<keyword evidence="1" id="KW-0808">Transferase</keyword>
<evidence type="ECO:0000313" key="4">
    <source>
        <dbReference type="EMBL" id="OAQ38816.1"/>
    </source>
</evidence>
<evidence type="ECO:0000259" key="2">
    <source>
        <dbReference type="Pfam" id="PF00534"/>
    </source>
</evidence>
<dbReference type="Gene3D" id="3.40.50.2000">
    <property type="entry name" value="Glycogen Phosphorylase B"/>
    <property type="match status" value="2"/>
</dbReference>
<gene>
    <name evidence="4" type="ORF">A5893_12280</name>
</gene>
<dbReference type="InterPro" id="IPR001296">
    <property type="entry name" value="Glyco_trans_1"/>
</dbReference>